<protein>
    <submittedName>
        <fullName evidence="2">Ash family protein</fullName>
    </submittedName>
</protein>
<dbReference type="Proteomes" id="UP000022311">
    <property type="component" value="Unassembled WGS sequence"/>
</dbReference>
<dbReference type="RefSeq" id="WP_230489297.1">
    <property type="nucleotide sequence ID" value="NZ_JALD01000028.1"/>
</dbReference>
<dbReference type="EMBL" id="JALD01000028">
    <property type="protein sequence ID" value="EUD11992.1"/>
    <property type="molecule type" value="Genomic_DNA"/>
</dbReference>
<organism evidence="2 3">
    <name type="scientific">Providencia alcalifaciens 205/92</name>
    <dbReference type="NCBI Taxonomy" id="1256988"/>
    <lineage>
        <taxon>Bacteria</taxon>
        <taxon>Pseudomonadati</taxon>
        <taxon>Pseudomonadota</taxon>
        <taxon>Gammaproteobacteria</taxon>
        <taxon>Enterobacterales</taxon>
        <taxon>Morganellaceae</taxon>
        <taxon>Providencia</taxon>
    </lineage>
</organism>
<dbReference type="InterPro" id="IPR018880">
    <property type="entry name" value="Phage_P4_Ash"/>
</dbReference>
<gene>
    <name evidence="2" type="ORF">HMPREF1563_1298</name>
</gene>
<evidence type="ECO:0000256" key="1">
    <source>
        <dbReference type="SAM" id="MobiDB-lite"/>
    </source>
</evidence>
<dbReference type="NCBIfam" id="NF033153">
    <property type="entry name" value="phage_ICD_like"/>
    <property type="match status" value="1"/>
</dbReference>
<evidence type="ECO:0000313" key="2">
    <source>
        <dbReference type="EMBL" id="EUD11992.1"/>
    </source>
</evidence>
<evidence type="ECO:0000313" key="3">
    <source>
        <dbReference type="Proteomes" id="UP000022311"/>
    </source>
</evidence>
<accession>A0AAV3M8R8</accession>
<sequence>MAAINSTMFDTPNRGNQSSNINQLTPDWVNIAYQVNDSLLAGNNVSSTYTLTNTVALNYGITGNQSDKLSSGYSVNILAQCSANILAQQSAKTLADVSAKIYANQSPKFTGNQSAKHFANLKIGAITPLTKGGFTHLLKIGETLCSSCIEDLLGVTTRGNKDFIEVTTRGSIEFLESIKKGSQLATLGNVDIKYRASENYENSIHFVIGKGNNLELIQKCAIHHLRLWVIVGYSKNALAKSSVRICSLSLQTATHDAPCVFFCVYAYAHLLNAVLYRPYSVALVRQLNGWLVPVCTSTANLVNVTTPIEICSSRGDSELKQTEIIVMMATPTQTQFKFLFLSIKRSDTTAKPCRIAVTAPNEHDARLMLVRDYILSFAGRLPVKEVAHA</sequence>
<reference evidence="2 3" key="1">
    <citation type="submission" date="2014-01" db="EMBL/GenBank/DDBJ databases">
        <authorList>
            <person name="Durkin A.S."/>
            <person name="McCorrison J."/>
            <person name="Torralba M."/>
            <person name="Gillis M."/>
            <person name="Haft D.H."/>
            <person name="Methe B."/>
            <person name="Sutton G."/>
            <person name="Nelson K.E."/>
        </authorList>
    </citation>
    <scope>NUCLEOTIDE SEQUENCE [LARGE SCALE GENOMIC DNA]</scope>
    <source>
        <strain evidence="2 3">205/92</strain>
    </source>
</reference>
<name>A0AAV3M8R8_9GAMM</name>
<dbReference type="Pfam" id="PF10554">
    <property type="entry name" value="Phage_ASH"/>
    <property type="match status" value="1"/>
</dbReference>
<dbReference type="AlphaFoldDB" id="A0AAV3M8R8"/>
<feature type="region of interest" description="Disordered" evidence="1">
    <location>
        <begin position="1"/>
        <end position="20"/>
    </location>
</feature>
<comment type="caution">
    <text evidence="2">The sequence shown here is derived from an EMBL/GenBank/DDBJ whole genome shotgun (WGS) entry which is preliminary data.</text>
</comment>
<proteinExistence type="predicted"/>